<dbReference type="EMBL" id="CP117430">
    <property type="protein sequence ID" value="WLI19319.1"/>
    <property type="molecule type" value="Genomic_DNA"/>
</dbReference>
<dbReference type="RefSeq" id="WP_305425104.1">
    <property type="nucleotide sequence ID" value="NZ_CP117430.1"/>
</dbReference>
<keyword evidence="2" id="KW-0479">Metal-binding</keyword>
<keyword evidence="1" id="KW-0645">Protease</keyword>
<keyword evidence="8" id="KW-1185">Reference proteome</keyword>
<protein>
    <submittedName>
        <fullName evidence="7">Mov34/MPN/PAD-1 family protein</fullName>
    </submittedName>
</protein>
<accession>A0ABY9GUG2</accession>
<keyword evidence="3" id="KW-0378">Hydrolase</keyword>
<evidence type="ECO:0000256" key="3">
    <source>
        <dbReference type="ARBA" id="ARBA00022801"/>
    </source>
</evidence>
<evidence type="ECO:0000256" key="1">
    <source>
        <dbReference type="ARBA" id="ARBA00022670"/>
    </source>
</evidence>
<evidence type="ECO:0000256" key="4">
    <source>
        <dbReference type="ARBA" id="ARBA00022833"/>
    </source>
</evidence>
<evidence type="ECO:0000313" key="7">
    <source>
        <dbReference type="EMBL" id="WLI19319.1"/>
    </source>
</evidence>
<sequence>MTDIAWRWRWPGVNSELLVSQTVADILDRHRQGLLSVERGGQLFVDPVNPAGLLLALATPPHRSDRSGWYWLELDAGRCRQEIQDANEKGLRLVGYWHTHPQSVPVISPADVASFSRFAARYTQDLPHPIAIIVGKSEKPEGIKAWSFRDGKYVEATWLR</sequence>
<organism evidence="7 8">
    <name type="scientific">Pseudomonas wuhanensis</name>
    <dbReference type="NCBI Taxonomy" id="2954098"/>
    <lineage>
        <taxon>Bacteria</taxon>
        <taxon>Pseudomonadati</taxon>
        <taxon>Pseudomonadota</taxon>
        <taxon>Gammaproteobacteria</taxon>
        <taxon>Pseudomonadales</taxon>
        <taxon>Pseudomonadaceae</taxon>
        <taxon>Pseudomonas</taxon>
    </lineage>
</organism>
<reference evidence="7 8" key="1">
    <citation type="submission" date="2023-02" db="EMBL/GenBank/DDBJ databases">
        <title>Evolution of Hrp T3SS in non-pathogenic Pseudomonas fluorescens.</title>
        <authorList>
            <person name="Liao K."/>
            <person name="Wei H."/>
            <person name="Gu Y."/>
        </authorList>
    </citation>
    <scope>NUCLEOTIDE SEQUENCE [LARGE SCALE GENOMIC DNA]</scope>
    <source>
        <strain evidence="7 8">FP607</strain>
    </source>
</reference>
<dbReference type="Gene3D" id="3.40.140.10">
    <property type="entry name" value="Cytidine Deaminase, domain 2"/>
    <property type="match status" value="1"/>
</dbReference>
<evidence type="ECO:0000313" key="8">
    <source>
        <dbReference type="Proteomes" id="UP001230768"/>
    </source>
</evidence>
<dbReference type="Pfam" id="PF14464">
    <property type="entry name" value="Prok-JAB"/>
    <property type="match status" value="1"/>
</dbReference>
<dbReference type="InterPro" id="IPR028090">
    <property type="entry name" value="JAB_dom_prok"/>
</dbReference>
<name>A0ABY9GUG2_9PSED</name>
<evidence type="ECO:0000256" key="5">
    <source>
        <dbReference type="ARBA" id="ARBA00023049"/>
    </source>
</evidence>
<keyword evidence="4" id="KW-0862">Zinc</keyword>
<gene>
    <name evidence="7" type="ORF">PSH88_04530</name>
</gene>
<keyword evidence="5" id="KW-0482">Metalloprotease</keyword>
<dbReference type="Proteomes" id="UP001230768">
    <property type="component" value="Chromosome"/>
</dbReference>
<proteinExistence type="predicted"/>
<evidence type="ECO:0000259" key="6">
    <source>
        <dbReference type="Pfam" id="PF14464"/>
    </source>
</evidence>
<feature type="domain" description="JAB" evidence="6">
    <location>
        <begin position="75"/>
        <end position="148"/>
    </location>
</feature>
<evidence type="ECO:0000256" key="2">
    <source>
        <dbReference type="ARBA" id="ARBA00022723"/>
    </source>
</evidence>
<dbReference type="SUPFAM" id="SSF102712">
    <property type="entry name" value="JAB1/MPN domain"/>
    <property type="match status" value="1"/>
</dbReference>